<dbReference type="EMBL" id="MN739480">
    <property type="protein sequence ID" value="QHT07256.1"/>
    <property type="molecule type" value="Genomic_DNA"/>
</dbReference>
<keyword evidence="1" id="KW-1133">Transmembrane helix</keyword>
<keyword evidence="1" id="KW-0812">Transmembrane</keyword>
<name>A0A6C0CQV8_9ZZZZ</name>
<protein>
    <submittedName>
        <fullName evidence="2">Uncharacterized protein</fullName>
    </submittedName>
</protein>
<feature type="transmembrane region" description="Helical" evidence="1">
    <location>
        <begin position="95"/>
        <end position="116"/>
    </location>
</feature>
<dbReference type="Gene3D" id="1.10.10.60">
    <property type="entry name" value="Homeodomain-like"/>
    <property type="match status" value="1"/>
</dbReference>
<evidence type="ECO:0000256" key="1">
    <source>
        <dbReference type="SAM" id="Phobius"/>
    </source>
</evidence>
<sequence>MAVNSYKLWTEEDIDTLDKLYQMNLTVSQMARCLNRTERSIEHAIKNLLIQQVLHHGTQNVVEQYNVQERALYEELAPDKYYQNIIAPSNSVNPAWPIVAAGCLLYICVASVGHYYDYHK</sequence>
<reference evidence="2" key="1">
    <citation type="journal article" date="2020" name="Nature">
        <title>Giant virus diversity and host interactions through global metagenomics.</title>
        <authorList>
            <person name="Schulz F."/>
            <person name="Roux S."/>
            <person name="Paez-Espino D."/>
            <person name="Jungbluth S."/>
            <person name="Walsh D.A."/>
            <person name="Denef V.J."/>
            <person name="McMahon K.D."/>
            <person name="Konstantinidis K.T."/>
            <person name="Eloe-Fadrosh E.A."/>
            <person name="Kyrpides N.C."/>
            <person name="Woyke T."/>
        </authorList>
    </citation>
    <scope>NUCLEOTIDE SEQUENCE</scope>
    <source>
        <strain evidence="2">GVMAG-M-3300021962-46</strain>
    </source>
</reference>
<accession>A0A6C0CQV8</accession>
<proteinExistence type="predicted"/>
<evidence type="ECO:0000313" key="2">
    <source>
        <dbReference type="EMBL" id="QHT07256.1"/>
    </source>
</evidence>
<organism evidence="2">
    <name type="scientific">viral metagenome</name>
    <dbReference type="NCBI Taxonomy" id="1070528"/>
    <lineage>
        <taxon>unclassified sequences</taxon>
        <taxon>metagenomes</taxon>
        <taxon>organismal metagenomes</taxon>
    </lineage>
</organism>
<dbReference type="AlphaFoldDB" id="A0A6C0CQV8"/>
<keyword evidence="1" id="KW-0472">Membrane</keyword>